<dbReference type="AlphaFoldDB" id="A0A5J5G3S4"/>
<protein>
    <submittedName>
        <fullName evidence="1">VOC family protein</fullName>
    </submittedName>
</protein>
<comment type="caution">
    <text evidence="1">The sequence shown here is derived from an EMBL/GenBank/DDBJ whole genome shotgun (WGS) entry which is preliminary data.</text>
</comment>
<dbReference type="PANTHER" id="PTHR37519">
    <property type="match status" value="1"/>
</dbReference>
<dbReference type="OrthoDB" id="5689462at2"/>
<reference evidence="1 2" key="1">
    <citation type="submission" date="2019-09" db="EMBL/GenBank/DDBJ databases">
        <authorList>
            <person name="Li Y."/>
        </authorList>
    </citation>
    <scope>NUCLEOTIDE SEQUENCE [LARGE SCALE GENOMIC DNA]</scope>
    <source>
        <strain evidence="1 2">L3-3HA</strain>
    </source>
</reference>
<dbReference type="GO" id="GO:0005829">
    <property type="term" value="C:cytosol"/>
    <property type="evidence" value="ECO:0007669"/>
    <property type="project" value="TreeGrafter"/>
</dbReference>
<evidence type="ECO:0000313" key="1">
    <source>
        <dbReference type="EMBL" id="KAA9001668.1"/>
    </source>
</evidence>
<dbReference type="InterPro" id="IPR029068">
    <property type="entry name" value="Glyas_Bleomycin-R_OHBP_Dase"/>
</dbReference>
<dbReference type="NCBIfam" id="NF008681">
    <property type="entry name" value="PRK11700.1-4"/>
    <property type="match status" value="1"/>
</dbReference>
<keyword evidence="2" id="KW-1185">Reference proteome</keyword>
<dbReference type="RefSeq" id="WP_150433909.1">
    <property type="nucleotide sequence ID" value="NZ_VYKJ01000002.1"/>
</dbReference>
<accession>A0A5J5G3S4</accession>
<dbReference type="PANTHER" id="PTHR37519:SF1">
    <property type="entry name" value="DIHYDROXYBIPHENYL DIOXYGENASE DOMAIN-CONTAINING PROTEIN"/>
    <property type="match status" value="1"/>
</dbReference>
<sequence length="188" mass="21103">MSNRQELALSPALSADLRRFEQQLLALATRLGISLADFNADHISLRCHQYSTAEQWRQQLSLLGECLSEKTINGRPICLFELRRPLVVGPLHISCVELPWPGKKHYPHEGWQHIELVLDGDPQTLHQRALDCLSDEALRAPDISLKCSAPRGENERLANPTLAVTDGKAEIKFHPYDIRAVIASERAS</sequence>
<dbReference type="SUPFAM" id="SSF54593">
    <property type="entry name" value="Glyoxalase/Bleomycin resistance protein/Dihydroxybiphenyl dioxygenase"/>
    <property type="match status" value="1"/>
</dbReference>
<dbReference type="InterPro" id="IPR010393">
    <property type="entry name" value="DUF991_YecM-like"/>
</dbReference>
<evidence type="ECO:0000313" key="2">
    <source>
        <dbReference type="Proteomes" id="UP000335415"/>
    </source>
</evidence>
<gene>
    <name evidence="1" type="ORF">FJU30_05080</name>
</gene>
<name>A0A5J5G3S4_9GAMM</name>
<dbReference type="Pfam" id="PF06185">
    <property type="entry name" value="YecM"/>
    <property type="match status" value="1"/>
</dbReference>
<proteinExistence type="predicted"/>
<dbReference type="Gene3D" id="3.10.180.10">
    <property type="entry name" value="2,3-Dihydroxybiphenyl 1,2-Dioxygenase, domain 1"/>
    <property type="match status" value="1"/>
</dbReference>
<dbReference type="Proteomes" id="UP000335415">
    <property type="component" value="Unassembled WGS sequence"/>
</dbReference>
<organism evidence="1 2">
    <name type="scientific">Affinibrenneria salicis</name>
    <dbReference type="NCBI Taxonomy" id="2590031"/>
    <lineage>
        <taxon>Bacteria</taxon>
        <taxon>Pseudomonadati</taxon>
        <taxon>Pseudomonadota</taxon>
        <taxon>Gammaproteobacteria</taxon>
        <taxon>Enterobacterales</taxon>
        <taxon>Pectobacteriaceae</taxon>
        <taxon>Affinibrenneria</taxon>
    </lineage>
</organism>
<dbReference type="EMBL" id="VYKJ01000002">
    <property type="protein sequence ID" value="KAA9001668.1"/>
    <property type="molecule type" value="Genomic_DNA"/>
</dbReference>